<evidence type="ECO:0000256" key="1">
    <source>
        <dbReference type="ARBA" id="ARBA00004323"/>
    </source>
</evidence>
<keyword evidence="4" id="KW-1133">Transmembrane helix</keyword>
<dbReference type="GO" id="GO:0008146">
    <property type="term" value="F:sulfotransferase activity"/>
    <property type="evidence" value="ECO:0007669"/>
    <property type="project" value="InterPro"/>
</dbReference>
<gene>
    <name evidence="8" type="ORF">JMN32_23640</name>
</gene>
<keyword evidence="2" id="KW-0808">Transferase</keyword>
<dbReference type="RefSeq" id="WP_202858853.1">
    <property type="nucleotide sequence ID" value="NZ_JAEUGD010000066.1"/>
</dbReference>
<keyword evidence="7" id="KW-0325">Glycoprotein</keyword>
<keyword evidence="6" id="KW-0472">Membrane</keyword>
<proteinExistence type="predicted"/>
<evidence type="ECO:0000256" key="3">
    <source>
        <dbReference type="ARBA" id="ARBA00022692"/>
    </source>
</evidence>
<organism evidence="8 9">
    <name type="scientific">Fulvivirga marina</name>
    <dbReference type="NCBI Taxonomy" id="2494733"/>
    <lineage>
        <taxon>Bacteria</taxon>
        <taxon>Pseudomonadati</taxon>
        <taxon>Bacteroidota</taxon>
        <taxon>Cytophagia</taxon>
        <taxon>Cytophagales</taxon>
        <taxon>Fulvivirgaceae</taxon>
        <taxon>Fulvivirga</taxon>
    </lineage>
</organism>
<evidence type="ECO:0000256" key="2">
    <source>
        <dbReference type="ARBA" id="ARBA00022679"/>
    </source>
</evidence>
<evidence type="ECO:0000256" key="6">
    <source>
        <dbReference type="ARBA" id="ARBA00023136"/>
    </source>
</evidence>
<dbReference type="InterPro" id="IPR005331">
    <property type="entry name" value="Sulfotransferase"/>
</dbReference>
<comment type="caution">
    <text evidence="8">The sequence shown here is derived from an EMBL/GenBank/DDBJ whole genome shotgun (WGS) entry which is preliminary data.</text>
</comment>
<evidence type="ECO:0000313" key="9">
    <source>
        <dbReference type="Proteomes" id="UP000614216"/>
    </source>
</evidence>
<keyword evidence="5" id="KW-0333">Golgi apparatus</keyword>
<keyword evidence="9" id="KW-1185">Reference proteome</keyword>
<dbReference type="InterPro" id="IPR027417">
    <property type="entry name" value="P-loop_NTPase"/>
</dbReference>
<evidence type="ECO:0000256" key="4">
    <source>
        <dbReference type="ARBA" id="ARBA00022989"/>
    </source>
</evidence>
<comment type="subcellular location">
    <subcellularLocation>
        <location evidence="1">Golgi apparatus membrane</location>
        <topology evidence="1">Single-pass type II membrane protein</topology>
    </subcellularLocation>
</comment>
<dbReference type="InterPro" id="IPR018011">
    <property type="entry name" value="Carb_sulfotrans_8-10"/>
</dbReference>
<dbReference type="GO" id="GO:0016020">
    <property type="term" value="C:membrane"/>
    <property type="evidence" value="ECO:0007669"/>
    <property type="project" value="InterPro"/>
</dbReference>
<dbReference type="AlphaFoldDB" id="A0A937G090"/>
<protein>
    <submittedName>
        <fullName evidence="8">Sulfotransferase family 2 domain-containing protein</fullName>
    </submittedName>
</protein>
<dbReference type="PANTHER" id="PTHR12137:SF54">
    <property type="entry name" value="CARBOHYDRATE SULFOTRANSFERASE"/>
    <property type="match status" value="1"/>
</dbReference>
<dbReference type="PANTHER" id="PTHR12137">
    <property type="entry name" value="CARBOHYDRATE SULFOTRANSFERASE"/>
    <property type="match status" value="1"/>
</dbReference>
<dbReference type="Gene3D" id="3.40.50.300">
    <property type="entry name" value="P-loop containing nucleotide triphosphate hydrolases"/>
    <property type="match status" value="1"/>
</dbReference>
<reference evidence="8" key="1">
    <citation type="submission" date="2021-01" db="EMBL/GenBank/DDBJ databases">
        <title>Fulvivirga kasyanovii gen. nov., sp nov., a novel member of the phylum Bacteroidetes isolated from seawater in a mussel farm.</title>
        <authorList>
            <person name="Zhao L.-H."/>
            <person name="Wang Z.-J."/>
        </authorList>
    </citation>
    <scope>NUCLEOTIDE SEQUENCE</scope>
    <source>
        <strain evidence="8">29W222</strain>
    </source>
</reference>
<dbReference type="Pfam" id="PF03567">
    <property type="entry name" value="Sulfotransfer_2"/>
    <property type="match status" value="1"/>
</dbReference>
<dbReference type="Proteomes" id="UP000614216">
    <property type="component" value="Unassembled WGS sequence"/>
</dbReference>
<name>A0A937G090_9BACT</name>
<evidence type="ECO:0000256" key="7">
    <source>
        <dbReference type="ARBA" id="ARBA00023180"/>
    </source>
</evidence>
<sequence length="296" mass="34494">MLISHSHKFIFVHIPKVAGSSISHALIPYVHYNLCIDGELKELVASFFEKIKDKTSHESLSEGEACVVNELIGHIGKVSDRQFTDMYNDADPGIFAKLSPSYLNETYPKVYSEFLLHDTAKAVREKIPTSIFNDYFKFAVVRNPLEWLVSLYYYCLQKKGTYLHKYIVRLGSFEGYIDYLHRCKSDSKTQNIFGEIYWETLSDYLFDDNDNCMVDYIIKMESIHEDFAKVGKILGFEANLPHKNSSKHDHYLNHYTDETYEKAKFIMNRDLKLLKYSEELSLQQKREQVNANLTLS</sequence>
<evidence type="ECO:0000313" key="8">
    <source>
        <dbReference type="EMBL" id="MBL6449324.1"/>
    </source>
</evidence>
<keyword evidence="3" id="KW-0812">Transmembrane</keyword>
<dbReference type="GO" id="GO:0016051">
    <property type="term" value="P:carbohydrate biosynthetic process"/>
    <property type="evidence" value="ECO:0007669"/>
    <property type="project" value="InterPro"/>
</dbReference>
<dbReference type="EMBL" id="JAEUGD010000066">
    <property type="protein sequence ID" value="MBL6449324.1"/>
    <property type="molecule type" value="Genomic_DNA"/>
</dbReference>
<dbReference type="SUPFAM" id="SSF52540">
    <property type="entry name" value="P-loop containing nucleoside triphosphate hydrolases"/>
    <property type="match status" value="1"/>
</dbReference>
<evidence type="ECO:0000256" key="5">
    <source>
        <dbReference type="ARBA" id="ARBA00023034"/>
    </source>
</evidence>
<accession>A0A937G090</accession>